<keyword evidence="4" id="KW-0732">Signal</keyword>
<evidence type="ECO:0000256" key="3">
    <source>
        <dbReference type="ARBA" id="ARBA00022692"/>
    </source>
</evidence>
<evidence type="ECO:0000256" key="4">
    <source>
        <dbReference type="ARBA" id="ARBA00022729"/>
    </source>
</evidence>
<dbReference type="Pfam" id="PF13855">
    <property type="entry name" value="LRR_8"/>
    <property type="match status" value="1"/>
</dbReference>
<keyword evidence="5" id="KW-0677">Repeat</keyword>
<proteinExistence type="predicted"/>
<keyword evidence="3" id="KW-0812">Transmembrane</keyword>
<accession>A0A2G2VEH1</accession>
<dbReference type="InterPro" id="IPR032675">
    <property type="entry name" value="LRR_dom_sf"/>
</dbReference>
<evidence type="ECO:0000313" key="11">
    <source>
        <dbReference type="Proteomes" id="UP000224567"/>
    </source>
</evidence>
<evidence type="ECO:0000256" key="6">
    <source>
        <dbReference type="ARBA" id="ARBA00022989"/>
    </source>
</evidence>
<keyword evidence="2" id="KW-0433">Leucine-rich repeat</keyword>
<organism evidence="10 11">
    <name type="scientific">Capsicum baccatum</name>
    <name type="common">Peruvian pepper</name>
    <dbReference type="NCBI Taxonomy" id="33114"/>
    <lineage>
        <taxon>Eukaryota</taxon>
        <taxon>Viridiplantae</taxon>
        <taxon>Streptophyta</taxon>
        <taxon>Embryophyta</taxon>
        <taxon>Tracheophyta</taxon>
        <taxon>Spermatophyta</taxon>
        <taxon>Magnoliopsida</taxon>
        <taxon>eudicotyledons</taxon>
        <taxon>Gunneridae</taxon>
        <taxon>Pentapetalae</taxon>
        <taxon>asterids</taxon>
        <taxon>lamiids</taxon>
        <taxon>Solanales</taxon>
        <taxon>Solanaceae</taxon>
        <taxon>Solanoideae</taxon>
        <taxon>Capsiceae</taxon>
        <taxon>Capsicum</taxon>
    </lineage>
</organism>
<dbReference type="GO" id="GO:0050832">
    <property type="term" value="P:defense response to fungus"/>
    <property type="evidence" value="ECO:0007669"/>
    <property type="project" value="UniProtKB-ARBA"/>
</dbReference>
<evidence type="ECO:0000256" key="1">
    <source>
        <dbReference type="ARBA" id="ARBA00004479"/>
    </source>
</evidence>
<comment type="subcellular location">
    <subcellularLocation>
        <location evidence="1">Membrane</location>
        <topology evidence="1">Single-pass type I membrane protein</topology>
    </subcellularLocation>
</comment>
<dbReference type="PANTHER" id="PTHR48063:SF81">
    <property type="entry name" value="LEUCINE-RICH REPEAT-CONTAINING N-TERMINAL PLANT-TYPE DOMAIN-CONTAINING PROTEIN"/>
    <property type="match status" value="1"/>
</dbReference>
<dbReference type="STRING" id="33114.A0A2G2VEH1"/>
<reference evidence="11" key="2">
    <citation type="journal article" date="2017" name="J. Anim. Genet.">
        <title>Multiple reference genome sequences of hot pepper reveal the massive evolution of plant disease resistance genes by retroduplication.</title>
        <authorList>
            <person name="Kim S."/>
            <person name="Park J."/>
            <person name="Yeom S.-I."/>
            <person name="Kim Y.-M."/>
            <person name="Seo E."/>
            <person name="Kim K.-T."/>
            <person name="Kim M.-S."/>
            <person name="Lee J.M."/>
            <person name="Cheong K."/>
            <person name="Shin H.-S."/>
            <person name="Kim S.-B."/>
            <person name="Han K."/>
            <person name="Lee J."/>
            <person name="Park M."/>
            <person name="Lee H.-A."/>
            <person name="Lee H.-Y."/>
            <person name="Lee Y."/>
            <person name="Oh S."/>
            <person name="Lee J.H."/>
            <person name="Choi E."/>
            <person name="Choi E."/>
            <person name="Lee S.E."/>
            <person name="Jeon J."/>
            <person name="Kim H."/>
            <person name="Choi G."/>
            <person name="Song H."/>
            <person name="Lee J."/>
            <person name="Lee S.-C."/>
            <person name="Kwon J.-K."/>
            <person name="Lee H.-Y."/>
            <person name="Koo N."/>
            <person name="Hong Y."/>
            <person name="Kim R.W."/>
            <person name="Kang W.-H."/>
            <person name="Huh J.H."/>
            <person name="Kang B.-C."/>
            <person name="Yang T.-J."/>
            <person name="Lee Y.-H."/>
            <person name="Bennetzen J.L."/>
            <person name="Choi D."/>
        </authorList>
    </citation>
    <scope>NUCLEOTIDE SEQUENCE [LARGE SCALE GENOMIC DNA]</scope>
    <source>
        <strain evidence="11">cv. PBC81</strain>
    </source>
</reference>
<reference evidence="10 11" key="1">
    <citation type="journal article" date="2017" name="Genome Biol.">
        <title>New reference genome sequences of hot pepper reveal the massive evolution of plant disease-resistance genes by retroduplication.</title>
        <authorList>
            <person name="Kim S."/>
            <person name="Park J."/>
            <person name="Yeom S.I."/>
            <person name="Kim Y.M."/>
            <person name="Seo E."/>
            <person name="Kim K.T."/>
            <person name="Kim M.S."/>
            <person name="Lee J.M."/>
            <person name="Cheong K."/>
            <person name="Shin H.S."/>
            <person name="Kim S.B."/>
            <person name="Han K."/>
            <person name="Lee J."/>
            <person name="Park M."/>
            <person name="Lee H.A."/>
            <person name="Lee H.Y."/>
            <person name="Lee Y."/>
            <person name="Oh S."/>
            <person name="Lee J.H."/>
            <person name="Choi E."/>
            <person name="Choi E."/>
            <person name="Lee S.E."/>
            <person name="Jeon J."/>
            <person name="Kim H."/>
            <person name="Choi G."/>
            <person name="Song H."/>
            <person name="Lee J."/>
            <person name="Lee S.C."/>
            <person name="Kwon J.K."/>
            <person name="Lee H.Y."/>
            <person name="Koo N."/>
            <person name="Hong Y."/>
            <person name="Kim R.W."/>
            <person name="Kang W.H."/>
            <person name="Huh J.H."/>
            <person name="Kang B.C."/>
            <person name="Yang T.J."/>
            <person name="Lee Y.H."/>
            <person name="Bennetzen J.L."/>
            <person name="Choi D."/>
        </authorList>
    </citation>
    <scope>NUCLEOTIDE SEQUENCE [LARGE SCALE GENOMIC DNA]</scope>
    <source>
        <strain evidence="11">cv. PBC81</strain>
    </source>
</reference>
<evidence type="ECO:0000256" key="5">
    <source>
        <dbReference type="ARBA" id="ARBA00022737"/>
    </source>
</evidence>
<dbReference type="SUPFAM" id="SSF52047">
    <property type="entry name" value="RNI-like"/>
    <property type="match status" value="1"/>
</dbReference>
<keyword evidence="6" id="KW-1133">Transmembrane helix</keyword>
<feature type="domain" description="Leucine-rich repeat-containing N-terminal plant-type" evidence="9">
    <location>
        <begin position="79"/>
        <end position="117"/>
    </location>
</feature>
<dbReference type="Gene3D" id="3.80.10.10">
    <property type="entry name" value="Ribonuclease Inhibitor"/>
    <property type="match status" value="1"/>
</dbReference>
<dbReference type="Proteomes" id="UP000224567">
    <property type="component" value="Unassembled WGS sequence"/>
</dbReference>
<dbReference type="FunFam" id="3.80.10.10:FF:000649">
    <property type="entry name" value="Leucine Rich Repeat family protein"/>
    <property type="match status" value="1"/>
</dbReference>
<keyword evidence="8" id="KW-0325">Glycoprotein</keyword>
<evidence type="ECO:0000313" key="10">
    <source>
        <dbReference type="EMBL" id="PHT31373.1"/>
    </source>
</evidence>
<sequence>MDGVSPPAQIPGNSVHQCTSMSINDKRLSFLAQPQEANMESKSFQLIFLILFAHLFYFTCVEYHFVSTAGTSKVGTCIETEKKALLKLKENLTDSSGRLSSWIDQENCCQWLGVICDNKTGSVVKLDLRNQLSRNNRLGGEINPSLLELKKLRYLDLSMNNFGGVKVPEFIGRVKELGTSIFLGGSDLSKVDDSWLDTINSHSPSLLELRLPQCQLLNLPSSLPSLNFTSFLVLDLSNNAFNSSTFPEWMFELSNLVHLDLNSNNIVSELPDEFAKLTSLEYLHVSSNYGIKGPLKKSLGKLCNLKTLILSYNSISGDLTDFVDALSECESNSLEALDLNFNELSGKLPATLGHLKKVKILQLTHRHNP</sequence>
<protein>
    <recommendedName>
        <fullName evidence="9">Leucine-rich repeat-containing N-terminal plant-type domain-containing protein</fullName>
    </recommendedName>
</protein>
<evidence type="ECO:0000256" key="7">
    <source>
        <dbReference type="ARBA" id="ARBA00023136"/>
    </source>
</evidence>
<dbReference type="Pfam" id="PF08263">
    <property type="entry name" value="LRRNT_2"/>
    <property type="match status" value="1"/>
</dbReference>
<gene>
    <name evidence="10" type="ORF">CQW23_27710</name>
</gene>
<dbReference type="Pfam" id="PF00560">
    <property type="entry name" value="LRR_1"/>
    <property type="match status" value="3"/>
</dbReference>
<evidence type="ECO:0000259" key="9">
    <source>
        <dbReference type="Pfam" id="PF08263"/>
    </source>
</evidence>
<dbReference type="InterPro" id="IPR046956">
    <property type="entry name" value="RLP23-like"/>
</dbReference>
<keyword evidence="11" id="KW-1185">Reference proteome</keyword>
<dbReference type="PANTHER" id="PTHR48063">
    <property type="entry name" value="LRR RECEPTOR-LIKE KINASE"/>
    <property type="match status" value="1"/>
</dbReference>
<evidence type="ECO:0000256" key="8">
    <source>
        <dbReference type="ARBA" id="ARBA00023180"/>
    </source>
</evidence>
<dbReference type="OrthoDB" id="1739302at2759"/>
<keyword evidence="7" id="KW-0472">Membrane</keyword>
<dbReference type="EMBL" id="MLFT02000012">
    <property type="protein sequence ID" value="PHT31373.1"/>
    <property type="molecule type" value="Genomic_DNA"/>
</dbReference>
<evidence type="ECO:0000256" key="2">
    <source>
        <dbReference type="ARBA" id="ARBA00022614"/>
    </source>
</evidence>
<dbReference type="GO" id="GO:0016020">
    <property type="term" value="C:membrane"/>
    <property type="evidence" value="ECO:0007669"/>
    <property type="project" value="UniProtKB-SubCell"/>
</dbReference>
<dbReference type="InterPro" id="IPR001611">
    <property type="entry name" value="Leu-rich_rpt"/>
</dbReference>
<name>A0A2G2VEH1_CAPBA</name>
<dbReference type="AlphaFoldDB" id="A0A2G2VEH1"/>
<dbReference type="InterPro" id="IPR013210">
    <property type="entry name" value="LRR_N_plant-typ"/>
</dbReference>
<comment type="caution">
    <text evidence="10">The sequence shown here is derived from an EMBL/GenBank/DDBJ whole genome shotgun (WGS) entry which is preliminary data.</text>
</comment>